<dbReference type="AlphaFoldDB" id="A3ZMS5"/>
<proteinExistence type="predicted"/>
<dbReference type="HOGENOM" id="CLU_113730_5_1_0"/>
<feature type="chain" id="PRO_5002664742" description="Lipoprotein" evidence="2">
    <location>
        <begin position="26"/>
        <end position="150"/>
    </location>
</feature>
<gene>
    <name evidence="3" type="ORF">DSM3645_01015</name>
</gene>
<comment type="caution">
    <text evidence="3">The sequence shown here is derived from an EMBL/GenBank/DDBJ whole genome shotgun (WGS) entry which is preliminary data.</text>
</comment>
<evidence type="ECO:0000313" key="4">
    <source>
        <dbReference type="Proteomes" id="UP000004358"/>
    </source>
</evidence>
<feature type="region of interest" description="Disordered" evidence="1">
    <location>
        <begin position="55"/>
        <end position="74"/>
    </location>
</feature>
<reference evidence="3 4" key="1">
    <citation type="submission" date="2006-02" db="EMBL/GenBank/DDBJ databases">
        <authorList>
            <person name="Amann R."/>
            <person name="Ferriera S."/>
            <person name="Johnson J."/>
            <person name="Kravitz S."/>
            <person name="Halpern A."/>
            <person name="Remington K."/>
            <person name="Beeson K."/>
            <person name="Tran B."/>
            <person name="Rogers Y.-H."/>
            <person name="Friedman R."/>
            <person name="Venter J.C."/>
        </authorList>
    </citation>
    <scope>NUCLEOTIDE SEQUENCE [LARGE SCALE GENOMIC DNA]</scope>
    <source>
        <strain evidence="3 4">DSM 3645</strain>
    </source>
</reference>
<evidence type="ECO:0008006" key="5">
    <source>
        <dbReference type="Google" id="ProtNLM"/>
    </source>
</evidence>
<name>A3ZMS5_9BACT</name>
<sequence>MISLSRVALLLGALLLSGCSGTTLLEGAAKTIVTITLDGAPVDGAVVVFMPESGGRSASGISNPQGNAEMGTLESGDGVFPGKYKITIFKSIDDPSFVVKNASAESPGAPDSPPQIYLVPKKYISPRTSRLNATVHADQVNEVTLELTSS</sequence>
<feature type="signal peptide" evidence="2">
    <location>
        <begin position="1"/>
        <end position="25"/>
    </location>
</feature>
<dbReference type="EMBL" id="AANZ01000002">
    <property type="protein sequence ID" value="EAQ82251.1"/>
    <property type="molecule type" value="Genomic_DNA"/>
</dbReference>
<evidence type="ECO:0000256" key="1">
    <source>
        <dbReference type="SAM" id="MobiDB-lite"/>
    </source>
</evidence>
<dbReference type="RefSeq" id="WP_002650093.1">
    <property type="nucleotide sequence ID" value="NZ_AANZ01000002.1"/>
</dbReference>
<keyword evidence="2" id="KW-0732">Signal</keyword>
<dbReference type="Proteomes" id="UP000004358">
    <property type="component" value="Unassembled WGS sequence"/>
</dbReference>
<evidence type="ECO:0000313" key="3">
    <source>
        <dbReference type="EMBL" id="EAQ82251.1"/>
    </source>
</evidence>
<accession>A3ZMS5</accession>
<protein>
    <recommendedName>
        <fullName evidence="5">Lipoprotein</fullName>
    </recommendedName>
</protein>
<organism evidence="3 4">
    <name type="scientific">Blastopirellula marina DSM 3645</name>
    <dbReference type="NCBI Taxonomy" id="314230"/>
    <lineage>
        <taxon>Bacteria</taxon>
        <taxon>Pseudomonadati</taxon>
        <taxon>Planctomycetota</taxon>
        <taxon>Planctomycetia</taxon>
        <taxon>Pirellulales</taxon>
        <taxon>Pirellulaceae</taxon>
        <taxon>Blastopirellula</taxon>
    </lineage>
</organism>
<dbReference type="PROSITE" id="PS51257">
    <property type="entry name" value="PROKAR_LIPOPROTEIN"/>
    <property type="match status" value="1"/>
</dbReference>
<evidence type="ECO:0000256" key="2">
    <source>
        <dbReference type="SAM" id="SignalP"/>
    </source>
</evidence>